<dbReference type="OrthoDB" id="2389779at2"/>
<reference evidence="1 2" key="1">
    <citation type="journal article" date="2015" name="Genome Biol. Evol.">
        <title>Comparative Genomics of Listeria Sensu Lato: Genus-Wide Differences in Evolutionary Dynamics and the Progressive Gain of Complex, Potentially Pathogenicity-Related Traits through Lateral Gene Transfer.</title>
        <authorList>
            <person name="Chiara M."/>
            <person name="Caruso M."/>
            <person name="D'Erchia A.M."/>
            <person name="Manzari C."/>
            <person name="Fraccalvieri R."/>
            <person name="Goffredo E."/>
            <person name="Latorre L."/>
            <person name="Miccolupo A."/>
            <person name="Padalino I."/>
            <person name="Santagada G."/>
            <person name="Chiocco D."/>
            <person name="Pesole G."/>
            <person name="Horner D.S."/>
            <person name="Parisi A."/>
        </authorList>
    </citation>
    <scope>NUCLEOTIDE SEQUENCE [LARGE SCALE GENOMIC DNA]</scope>
    <source>
        <strain evidence="1 2">1991</strain>
    </source>
</reference>
<dbReference type="InterPro" id="IPR010434">
    <property type="entry name" value="DUF1033"/>
</dbReference>
<evidence type="ECO:0000313" key="1">
    <source>
        <dbReference type="EMBL" id="KMT60577.1"/>
    </source>
</evidence>
<evidence type="ECO:0008006" key="3">
    <source>
        <dbReference type="Google" id="ProtNLM"/>
    </source>
</evidence>
<dbReference type="EMBL" id="AZHO01000007">
    <property type="protein sequence ID" value="KMT60577.1"/>
    <property type="molecule type" value="Genomic_DNA"/>
</dbReference>
<sequence length="128" mass="15377">MTEWKVFETTGEYEPWWFFEDWEENIVSTHTYKEKEAAFKKYGELAQQLNENYPNHALKKSVLFAAWNEDEIAYCEDCEDDIQTFHGLILMKQEQVYKPTLEEKAIWFKEVAPFDVKFSNEESREEIG</sequence>
<dbReference type="Pfam" id="PF06279">
    <property type="entry name" value="DUF1033"/>
    <property type="match status" value="1"/>
</dbReference>
<dbReference type="AlphaFoldDB" id="A0A0J8GD45"/>
<dbReference type="PATRIC" id="fig|1430899.3.peg.729"/>
<name>A0A0J8GD45_9LIST</name>
<gene>
    <name evidence="1" type="ORF">X560_0705</name>
</gene>
<comment type="caution">
    <text evidence="1">The sequence shown here is derived from an EMBL/GenBank/DDBJ whole genome shotgun (WGS) entry which is preliminary data.</text>
</comment>
<dbReference type="RefSeq" id="WP_059139916.1">
    <property type="nucleotide sequence ID" value="NZ_KQ130610.1"/>
</dbReference>
<dbReference type="Proteomes" id="UP000052258">
    <property type="component" value="Unassembled WGS sequence"/>
</dbReference>
<protein>
    <recommendedName>
        <fullName evidence="3">DNA binding protein</fullName>
    </recommendedName>
</protein>
<keyword evidence="2" id="KW-1185">Reference proteome</keyword>
<proteinExistence type="predicted"/>
<evidence type="ECO:0000313" key="2">
    <source>
        <dbReference type="Proteomes" id="UP000052258"/>
    </source>
</evidence>
<accession>A0A0J8GD45</accession>
<organism evidence="1 2">
    <name type="scientific">Listeria fleischmannii 1991</name>
    <dbReference type="NCBI Taxonomy" id="1430899"/>
    <lineage>
        <taxon>Bacteria</taxon>
        <taxon>Bacillati</taxon>
        <taxon>Bacillota</taxon>
        <taxon>Bacilli</taxon>
        <taxon>Bacillales</taxon>
        <taxon>Listeriaceae</taxon>
        <taxon>Listeria</taxon>
    </lineage>
</organism>